<reference evidence="2 3" key="1">
    <citation type="submission" date="2019-01" db="EMBL/GenBank/DDBJ databases">
        <title>Sequencing of cultivated peanut Arachis hypogaea provides insights into genome evolution and oil improvement.</title>
        <authorList>
            <person name="Chen X."/>
        </authorList>
    </citation>
    <scope>NUCLEOTIDE SEQUENCE [LARGE SCALE GENOMIC DNA]</scope>
    <source>
        <strain evidence="3">cv. Fuhuasheng</strain>
        <tissue evidence="2">Leaves</tissue>
    </source>
</reference>
<feature type="domain" description="STAS" evidence="1">
    <location>
        <begin position="1"/>
        <end position="59"/>
    </location>
</feature>
<dbReference type="Proteomes" id="UP000289738">
    <property type="component" value="Chromosome A06"/>
</dbReference>
<dbReference type="Gene3D" id="3.30.750.24">
    <property type="entry name" value="STAS domain"/>
    <property type="match status" value="1"/>
</dbReference>
<name>A0A445CRF4_ARAHY</name>
<dbReference type="SUPFAM" id="SSF52091">
    <property type="entry name" value="SpoIIaa-like"/>
    <property type="match status" value="1"/>
</dbReference>
<dbReference type="Pfam" id="PF01740">
    <property type="entry name" value="STAS"/>
    <property type="match status" value="1"/>
</dbReference>
<gene>
    <name evidence="2" type="ORF">Ahy_A06g028595</name>
</gene>
<comment type="caution">
    <text evidence="2">The sequence shown here is derived from an EMBL/GenBank/DDBJ whole genome shotgun (WGS) entry which is preliminary data.</text>
</comment>
<dbReference type="InterPro" id="IPR002645">
    <property type="entry name" value="STAS_dom"/>
</dbReference>
<proteinExistence type="predicted"/>
<dbReference type="STRING" id="3818.A0A445CRF4"/>
<dbReference type="AlphaFoldDB" id="A0A445CRF4"/>
<dbReference type="InterPro" id="IPR036513">
    <property type="entry name" value="STAS_dom_sf"/>
</dbReference>
<evidence type="ECO:0000259" key="1">
    <source>
        <dbReference type="PROSITE" id="PS50801"/>
    </source>
</evidence>
<keyword evidence="3" id="KW-1185">Reference proteome</keyword>
<protein>
    <recommendedName>
        <fullName evidence="1">STAS domain-containing protein</fullName>
    </recommendedName>
</protein>
<dbReference type="PROSITE" id="PS50801">
    <property type="entry name" value="STAS"/>
    <property type="match status" value="1"/>
</dbReference>
<evidence type="ECO:0000313" key="3">
    <source>
        <dbReference type="Proteomes" id="UP000289738"/>
    </source>
</evidence>
<dbReference type="EMBL" id="SDMP01000006">
    <property type="protein sequence ID" value="RYR53465.1"/>
    <property type="molecule type" value="Genomic_DNA"/>
</dbReference>
<accession>A0A445CRF4</accession>
<organism evidence="2 3">
    <name type="scientific">Arachis hypogaea</name>
    <name type="common">Peanut</name>
    <dbReference type="NCBI Taxonomy" id="3818"/>
    <lineage>
        <taxon>Eukaryota</taxon>
        <taxon>Viridiplantae</taxon>
        <taxon>Streptophyta</taxon>
        <taxon>Embryophyta</taxon>
        <taxon>Tracheophyta</taxon>
        <taxon>Spermatophyta</taxon>
        <taxon>Magnoliopsida</taxon>
        <taxon>eudicotyledons</taxon>
        <taxon>Gunneridae</taxon>
        <taxon>Pentapetalae</taxon>
        <taxon>rosids</taxon>
        <taxon>fabids</taxon>
        <taxon>Fabales</taxon>
        <taxon>Fabaceae</taxon>
        <taxon>Papilionoideae</taxon>
        <taxon>50 kb inversion clade</taxon>
        <taxon>dalbergioids sensu lato</taxon>
        <taxon>Dalbergieae</taxon>
        <taxon>Pterocarpus clade</taxon>
        <taxon>Arachis</taxon>
    </lineage>
</organism>
<evidence type="ECO:0000313" key="2">
    <source>
        <dbReference type="EMBL" id="RYR53465.1"/>
    </source>
</evidence>
<sequence length="117" mass="13390">MDEEEQDKGDYQTKIQFLIVEMSRVTDIDTSVIHALEELHRSLEKRDVEGPRVKLKNVSWAITTLALKRTAAPVLSEELDPMLHLSLLTQVICVVLFTKERMTMTQIVGLLLVEKDL</sequence>